<name>A0ABW3PMV9_9LACO</name>
<accession>A0ABW3PMV9</accession>
<sequence length="202" mass="23533">MQTDDKKREFILSYLETQLNQINLKVVRQLIEFGKNNNYSAPDILSELVSMDQKHEKILTATFELDYVDGVKLFSNRARHWLTPDGRNYLRQLKLKESQVIHSNFTPGDAGNTNTAYDGYLSQLIACKDKMQTEADKVTLQEFTIDLRHLLTDSKKLEEGALNKFQPFIERNWRELATPMNPILVELSRRFLFTTTSEIQDK</sequence>
<dbReference type="Proteomes" id="UP001597156">
    <property type="component" value="Unassembled WGS sequence"/>
</dbReference>
<evidence type="ECO:0000313" key="1">
    <source>
        <dbReference type="EMBL" id="MFD1125570.1"/>
    </source>
</evidence>
<evidence type="ECO:0000313" key="2">
    <source>
        <dbReference type="Proteomes" id="UP001597156"/>
    </source>
</evidence>
<dbReference type="RefSeq" id="WP_121977866.1">
    <property type="nucleotide sequence ID" value="NZ_JBHTLH010000034.1"/>
</dbReference>
<protein>
    <submittedName>
        <fullName evidence="1">Uncharacterized protein</fullName>
    </submittedName>
</protein>
<proteinExistence type="predicted"/>
<organism evidence="1 2">
    <name type="scientific">Lentilactobacillus raoultii</name>
    <dbReference type="NCBI Taxonomy" id="1987503"/>
    <lineage>
        <taxon>Bacteria</taxon>
        <taxon>Bacillati</taxon>
        <taxon>Bacillota</taxon>
        <taxon>Bacilli</taxon>
        <taxon>Lactobacillales</taxon>
        <taxon>Lactobacillaceae</taxon>
        <taxon>Lentilactobacillus</taxon>
    </lineage>
</organism>
<gene>
    <name evidence="1" type="ORF">ACFQ22_09435</name>
</gene>
<keyword evidence="2" id="KW-1185">Reference proteome</keyword>
<comment type="caution">
    <text evidence="1">The sequence shown here is derived from an EMBL/GenBank/DDBJ whole genome shotgun (WGS) entry which is preliminary data.</text>
</comment>
<reference evidence="2" key="1">
    <citation type="journal article" date="2019" name="Int. J. Syst. Evol. Microbiol.">
        <title>The Global Catalogue of Microorganisms (GCM) 10K type strain sequencing project: providing services to taxonomists for standard genome sequencing and annotation.</title>
        <authorList>
            <consortium name="The Broad Institute Genomics Platform"/>
            <consortium name="The Broad Institute Genome Sequencing Center for Infectious Disease"/>
            <person name="Wu L."/>
            <person name="Ma J."/>
        </authorList>
    </citation>
    <scope>NUCLEOTIDE SEQUENCE [LARGE SCALE GENOMIC DNA]</scope>
    <source>
        <strain evidence="2">CCUG 71848</strain>
    </source>
</reference>
<dbReference type="EMBL" id="JBHTLH010000034">
    <property type="protein sequence ID" value="MFD1125570.1"/>
    <property type="molecule type" value="Genomic_DNA"/>
</dbReference>